<dbReference type="GO" id="GO:0004674">
    <property type="term" value="F:protein serine/threonine kinase activity"/>
    <property type="evidence" value="ECO:0007669"/>
    <property type="project" value="UniProtKB-KW"/>
</dbReference>
<keyword evidence="5" id="KW-0547">Nucleotide-binding</keyword>
<evidence type="ECO:0000256" key="12">
    <source>
        <dbReference type="SAM" id="MobiDB-lite"/>
    </source>
</evidence>
<dbReference type="InterPro" id="IPR039414">
    <property type="entry name" value="SMG1_PIKKc"/>
</dbReference>
<feature type="compositionally biased region" description="Basic and acidic residues" evidence="12">
    <location>
        <begin position="3636"/>
        <end position="3653"/>
    </location>
</feature>
<dbReference type="SUPFAM" id="SSF56112">
    <property type="entry name" value="Protein kinase-like (PK-like)"/>
    <property type="match status" value="1"/>
</dbReference>
<evidence type="ECO:0000313" key="15">
    <source>
        <dbReference type="EMBL" id="OWM89215.1"/>
    </source>
</evidence>
<dbReference type="InterPro" id="IPR036940">
    <property type="entry name" value="PI3/4_kinase_cat_sf"/>
</dbReference>
<dbReference type="InterPro" id="IPR011009">
    <property type="entry name" value="Kinase-like_dom_sf"/>
</dbReference>
<comment type="caution">
    <text evidence="15">The sequence shown here is derived from an EMBL/GenBank/DDBJ whole genome shotgun (WGS) entry which is preliminary data.</text>
</comment>
<evidence type="ECO:0000256" key="9">
    <source>
        <dbReference type="ARBA" id="ARBA00047899"/>
    </source>
</evidence>
<feature type="compositionally biased region" description="Low complexity" evidence="12">
    <location>
        <begin position="3573"/>
        <end position="3589"/>
    </location>
</feature>
<keyword evidence="11" id="KW-0175">Coiled coil</keyword>
<dbReference type="PROSITE" id="PS00916">
    <property type="entry name" value="PI3_4_KINASE_2"/>
    <property type="match status" value="1"/>
</dbReference>
<dbReference type="Pfam" id="PF02260">
    <property type="entry name" value="FATC"/>
    <property type="match status" value="1"/>
</dbReference>
<organism evidence="15 16">
    <name type="scientific">Punica granatum</name>
    <name type="common">Pomegranate</name>
    <dbReference type="NCBI Taxonomy" id="22663"/>
    <lineage>
        <taxon>Eukaryota</taxon>
        <taxon>Viridiplantae</taxon>
        <taxon>Streptophyta</taxon>
        <taxon>Embryophyta</taxon>
        <taxon>Tracheophyta</taxon>
        <taxon>Spermatophyta</taxon>
        <taxon>Magnoliopsida</taxon>
        <taxon>eudicotyledons</taxon>
        <taxon>Gunneridae</taxon>
        <taxon>Pentapetalae</taxon>
        <taxon>rosids</taxon>
        <taxon>malvids</taxon>
        <taxon>Myrtales</taxon>
        <taxon>Lythraceae</taxon>
        <taxon>Punica</taxon>
    </lineage>
</organism>
<evidence type="ECO:0000256" key="5">
    <source>
        <dbReference type="ARBA" id="ARBA00022741"/>
    </source>
</evidence>
<feature type="region of interest" description="Disordered" evidence="12">
    <location>
        <begin position="3507"/>
        <end position="3555"/>
    </location>
</feature>
<evidence type="ECO:0000256" key="7">
    <source>
        <dbReference type="ARBA" id="ARBA00022840"/>
    </source>
</evidence>
<dbReference type="FunFam" id="3.30.1010.10:FF:000029">
    <property type="entry name" value="Serine/threonine-protein kinase SMG1"/>
    <property type="match status" value="1"/>
</dbReference>
<accession>A0A218XVM0</accession>
<sequence length="3730" mass="416007">MQGLHHQQQQLAALLSAALPKDSIDLPSSASSSSSSSSTSKLAAVPSSASADTDDSARLAAISSLHRAILYPPNSLLVAHSASFLSQGLSQLLSDQSYSVRQAAATAYGALCAVVCSIPITSNTRQNHVILGAMVDRFISWALPLLNNVGAGDRTAELALDSLREFLNVGDVNGIERYSLPILKACQQLLEDERTSLSLLHRLLGVLTLVSLKFMRCFQPHFLDIVDLLLGWALVPDLSDSDRRVIMDCFLQFQKHWVANLQFSLGLLLKFLGDMETLLQDGGLGTAQQFRRLLALLSCFTAVLQSTASGLLELNLLEQISEPLSKMLPRFLASLSIVGRRFGWSKWYGDLWRCLTLLAEILREKFAAFYPLAVDTLFQSLEMTDDASPSLRGKVSSVHVHGVLKTNLQLLSLQKLGLLPSSVQKILHFNSSVSRLRLHPNHVVTASSAATYVFLLQHSNQEVVDQAVALLLVELRILRSMVEKAFTHGDEIYYSDSKSYSKLELCALVKFDLKVLLTCVVLDGIEALISQPDIAILYLKRSDTLIHFIFENLHPFDSLIMASVELQVTVFGTLERLSKVEFLSKYVTCEEKALDTSYRVLHSTLIGEHGRKYSRLLVKALHASSPLAVKLEALKWIQRFCEDVINLAKHSEADPYHFKSFLHTGALWNIIVSVLDAASDKEQKVRSHVTLVLELLLRARLVYGMSLYPIAHRVLEKLGDPDNNIRNTFVGLLSNVLPAMVYSCGLCEYGTSLACGPYSFETNSSVLHWKQLFSLRQLPQRLQAQQLVSVLSYISQRWKVPLSSWIQRLIHSCRKSDDLLPTQSEDMGDLSASESWLDVKVDEEYLEKVCSSSVLAGAWWAVQEAARYCTSTRLRTNLGGPSQTFAALERMLVDVAHVLPLDSEQNDGSLSIINSSGAHLLPMRLLLDFVEALKKNVYNAYEGSAVLGPVSRASSLFFRANKKVCEEWFSRICEPMMNAGLALQCPYAIIQYCSLRLYDLHSIVSSAFKDKSRGQKSNLEGIRSRFSGDVLRVLRHMTLALCRIHEPEALLGLLTWASQSFYPLFLEDNQSIDHSGISGPFTWINGLVYQAKGQYEGAAAYFTHLLQSEDSLRSMDSDGVQFVIERIIESYSALSDWKSLESWLLELQTLRAKYAGKSYSGALTTAGNEINAIHALSRFDEGDFHAAWACLDLTPKSSGELTLDPKLALQRSEQMLLQALLLQVEGKIDKLPEDLQKAKQMLEENLSVLALDGLEDAAAVATQLHCIAVFEDGLSVEGREERSKQFYSALPSYFQLMQSPISKTRQDCSPWLKVLRVYRTIYPSSPLTLNLCMNLSSLARRQKNLLLAHHLNDYLREHLPRCSEERFCNSLASNLEYERILLAYAENKYEDAFTSLWSFLRPCIVSSASSVSETNESILKARACLKLADWQRDHSVSFFEVIAPMMEEDFNTPFLHVDRDGNFSSDGSLNYKQSAGPIIDEIMGTATKLSTQLCPYMGKAWMSYGSWCFIQARNSILNPHDSVLKSCSFSPLLVSEIQPGRFMLSEDEVENIRAVILQIFLKLGEDCKLNNKKEDQHDRIASSEDLTNNQLFKALIEQVVNILEAAAGAPGAEESSGESLSTTVASRLHKSFLNANVKLEVNELDQLVDIWWTLRKRRVSLFGYAARGFSQYLSCSSSKFCNGQLIGSVSESLKTGCYTLKATLYLLHILLNYGVELLDTLEPSLSAVPLWPWQASIVILSYFFLCTATNMMGLIKEIIPQLFARLSSHPEQAVRRQLQNLLMMLGKRSPWSIVYPTLVDVNANQENHLDELQQILGCLRELHPRLIQDVQLMIDELGNVTVLWEELWLSTLQDLHADVMRRIHVLREEAARIAENTTLSQSEKNKINAAKYSAMMAPIIVTLERRLASTSHKPVTPHELWFHQNYMEQLKSAIWSFKTPPKSASALGDVWRPFDAIAASLASYQRKCSVSLGEVAPQLALLSSSDVPMPGLEKEVNDFESDGGLTSSQGIITIASFLEQVVILSTKTKPKKINIMGSDGQKYTYLLKGREDLRLDARIMQLLQAINCLLHSSPATRTHPINIRYYSVTPISGRAGLIQWVHNVISIYSVFKSWQTRAQLAQLSSSATGDTKNVAPSIPRPSDMFYGKIIPALKEKGIKRVISRRDWPQDVKRKVLMDLMKEVPRQLLYQELWCASEGFKAFNSKLKRYSGSVAAMSMVGHILGLGDRHLDNILVDFCSGDIVHIDYNVCFDKGQRLKVPEVVPFRLTHTIEAALGLTGVEGTFRANCEAVMGVLRKNKDILLMLLEVFVWDPLVEWTRGDFHDDAAIGGEERKGMELAVSLSLFSSRVQEIRVPLQEHHDLLLSTLPAVESALERFADVLSKYEHVSALFFRVDQEKNNLILHEASAKSIVAEVTCNSEKIRASFEIHAREYSQAKAMVAEKAKEATTWIEQHGKVLDALQSSSVAELNPWLKLSSMRESLSLTSAVSVAGVPLSVVPEPTQAQCDDIDREVSQVVVDLDHGVASALTAIQVYSLALQRILPLNYRTTSSVNAWAQVLQLFSDVLSSDALSIARRRAAELVSHISTAGHESIKLAHDNLSRTLDKYVLDLEKVEKECSEVMNTVGSETESKAKDHVLSSFMKFMQSGNIEREDETHHDARNQSELSEKEKALLVLNLAVIALYTDVRGRVLGIGNTVGLGSSCDFSSLFGELEGQVEKCNLFSEFLNEVSQSAQSETSKLLVDLDNRDSDEKLPSIFKRNLVSCKFFIDQLIEDVLPDLARATISYNSEVLDMFESIAQLRASTDAALEQLIEVEMERTSLVELEKNYFVKVGLITEKQLALKEASLKGRDHLSWEEAEELASQEDACRVQLDQLHQTWNQRDKRAYYLLKREAEAKNALISTERHFQTLFNAEEGGELHGSRAKALLIALIKPFMGLELTDRVLSSFTNALASSGMTHNLADVRISGHSLSENVWKIGGLVNSHAFFIWKVSVMDSFVDSCIQDIASSLDQNLGYDQLLIVLRKKLAIQLERHISFYLKNHFIPSLVTWLEKEIEQLKQFKGATKELTSEYLRMDPGAVKKVQLMLEEYSKARKTAQAARSAASIMEKQVKELREAICRTGIEIVQMEWMHESQLTPSHNSLIALQKFFSVNDDLRPLIPRLSRSKLLEIIQSAVVRIAQSIDSLQSIERTSLTAQGQLERAMGWACGGPTPTKMSGIPPEFHQHLMRRQQLMWDAREKASDIINICMSVLEFEASRDGILWVPGEVHLSATGSDNRAWQQVYFNALTRLDVAYHSFSRLEQEWKLAKSSMEAASSGLYSATNELCIASLKAKTASDDLQSTILAMRDFAYEASVSLSAFGRVSRTHTALTSECGSMLEEVLAMTDDLHDVYSLGKEAAAMHHSLVDDLSKANAILLPLESVLSKDVATMTDTITRERETKAEISPLRVEAIYRSYSSRIREASQTFNPLLPSLMISVKGLLSLLTRLARTASLHAGNLHKAFEGVGESQREKSQGFDLSKADFDGEGSSSVDGDGGEQSRYDEGDTQDTLGFSGLSLNEKGWISLPDSICTSSSGSESSITEVSVSDGFRDSTEEASQAKLPEFKDPVGPTDGGSDHESPVQISQSLLEENEELKSGAKDETSSRKTRIEDDSDEALSTNKHMNGPVIRGKNTYAMSVLRRVEMKLDGRDISDSGQISIAEQVDYLLKQATSVDNLCNMYEGWTPWI</sequence>
<dbReference type="EMBL" id="MTKT01000670">
    <property type="protein sequence ID" value="OWM89215.1"/>
    <property type="molecule type" value="Genomic_DNA"/>
</dbReference>
<evidence type="ECO:0000256" key="2">
    <source>
        <dbReference type="ARBA" id="ARBA00012513"/>
    </source>
</evidence>
<dbReference type="InterPro" id="IPR000403">
    <property type="entry name" value="PI3/4_kinase_cat_dom"/>
</dbReference>
<evidence type="ECO:0000256" key="6">
    <source>
        <dbReference type="ARBA" id="ARBA00022777"/>
    </source>
</evidence>
<evidence type="ECO:0000256" key="1">
    <source>
        <dbReference type="ARBA" id="ARBA00011031"/>
    </source>
</evidence>
<comment type="catalytic activity">
    <reaction evidence="9">
        <text>L-threonyl-[protein] + ATP = O-phospho-L-threonyl-[protein] + ADP + H(+)</text>
        <dbReference type="Rhea" id="RHEA:46608"/>
        <dbReference type="Rhea" id="RHEA-COMP:11060"/>
        <dbReference type="Rhea" id="RHEA-COMP:11605"/>
        <dbReference type="ChEBI" id="CHEBI:15378"/>
        <dbReference type="ChEBI" id="CHEBI:30013"/>
        <dbReference type="ChEBI" id="CHEBI:30616"/>
        <dbReference type="ChEBI" id="CHEBI:61977"/>
        <dbReference type="ChEBI" id="CHEBI:456216"/>
        <dbReference type="EC" id="2.7.11.1"/>
    </reaction>
</comment>
<keyword evidence="4" id="KW-0808">Transferase</keyword>
<protein>
    <recommendedName>
        <fullName evidence="2">non-specific serine/threonine protein kinase</fullName>
        <ecNumber evidence="2">2.7.11.1</ecNumber>
    </recommendedName>
</protein>
<feature type="region of interest" description="Disordered" evidence="12">
    <location>
        <begin position="3573"/>
        <end position="3670"/>
    </location>
</feature>
<evidence type="ECO:0000256" key="8">
    <source>
        <dbReference type="ARBA" id="ARBA00023161"/>
    </source>
</evidence>
<dbReference type="GO" id="GO:0005634">
    <property type="term" value="C:nucleus"/>
    <property type="evidence" value="ECO:0007669"/>
    <property type="project" value="TreeGrafter"/>
</dbReference>
<dbReference type="Gene3D" id="1.10.1070.11">
    <property type="entry name" value="Phosphatidylinositol 3-/4-kinase, catalytic domain"/>
    <property type="match status" value="1"/>
</dbReference>
<evidence type="ECO:0000256" key="11">
    <source>
        <dbReference type="SAM" id="Coils"/>
    </source>
</evidence>
<dbReference type="CDD" id="cd05170">
    <property type="entry name" value="PIKKc_SMG1"/>
    <property type="match status" value="1"/>
</dbReference>
<dbReference type="Proteomes" id="UP000197138">
    <property type="component" value="Unassembled WGS sequence"/>
</dbReference>
<feature type="domain" description="FATC" evidence="14">
    <location>
        <begin position="3698"/>
        <end position="3730"/>
    </location>
</feature>
<feature type="coiled-coil region" evidence="11">
    <location>
        <begin position="2597"/>
        <end position="2624"/>
    </location>
</feature>
<dbReference type="InterPro" id="IPR018936">
    <property type="entry name" value="PI3/4_kinase_CS"/>
</dbReference>
<dbReference type="SMART" id="SM01343">
    <property type="entry name" value="FATC"/>
    <property type="match status" value="1"/>
</dbReference>
<evidence type="ECO:0000256" key="4">
    <source>
        <dbReference type="ARBA" id="ARBA00022679"/>
    </source>
</evidence>
<evidence type="ECO:0000313" key="16">
    <source>
        <dbReference type="Proteomes" id="UP000197138"/>
    </source>
</evidence>
<dbReference type="InterPro" id="IPR016024">
    <property type="entry name" value="ARM-type_fold"/>
</dbReference>
<dbReference type="PANTHER" id="PTHR11139:SF71">
    <property type="entry name" value="SERINE_THREONINE-PROTEIN KINASE SMG1"/>
    <property type="match status" value="1"/>
</dbReference>
<dbReference type="PANTHER" id="PTHR11139">
    <property type="entry name" value="ATAXIA TELANGIECTASIA MUTATED ATM -RELATED"/>
    <property type="match status" value="1"/>
</dbReference>
<gene>
    <name evidence="15" type="ORF">CDL15_Pgr010502</name>
</gene>
<dbReference type="GO" id="GO:0000184">
    <property type="term" value="P:nuclear-transcribed mRNA catabolic process, nonsense-mediated decay"/>
    <property type="evidence" value="ECO:0007669"/>
    <property type="project" value="UniProtKB-KW"/>
</dbReference>
<dbReference type="FunFam" id="1.10.1070.11:FF:000023">
    <property type="entry name" value="serine/threonine-protein kinase SMG1 isoform X1"/>
    <property type="match status" value="1"/>
</dbReference>
<dbReference type="EC" id="2.7.11.1" evidence="2"/>
<dbReference type="Pfam" id="PF15785">
    <property type="entry name" value="SMG1"/>
    <property type="match status" value="1"/>
</dbReference>
<dbReference type="InterPro" id="IPR003152">
    <property type="entry name" value="FATC_dom"/>
</dbReference>
<keyword evidence="6" id="KW-0418">Kinase</keyword>
<evidence type="ECO:0000256" key="3">
    <source>
        <dbReference type="ARBA" id="ARBA00022527"/>
    </source>
</evidence>
<dbReference type="PROSITE" id="PS51190">
    <property type="entry name" value="FATC"/>
    <property type="match status" value="1"/>
</dbReference>
<evidence type="ECO:0000259" key="13">
    <source>
        <dbReference type="PROSITE" id="PS50290"/>
    </source>
</evidence>
<evidence type="ECO:0000259" key="14">
    <source>
        <dbReference type="PROSITE" id="PS51190"/>
    </source>
</evidence>
<proteinExistence type="inferred from homology"/>
<dbReference type="Pfam" id="PF00454">
    <property type="entry name" value="PI3_PI4_kinase"/>
    <property type="match status" value="1"/>
</dbReference>
<evidence type="ECO:0000256" key="10">
    <source>
        <dbReference type="ARBA" id="ARBA00048679"/>
    </source>
</evidence>
<dbReference type="GO" id="GO:0005524">
    <property type="term" value="F:ATP binding"/>
    <property type="evidence" value="ECO:0007669"/>
    <property type="project" value="UniProtKB-KW"/>
</dbReference>
<dbReference type="SMART" id="SM00146">
    <property type="entry name" value="PI3Kc"/>
    <property type="match status" value="1"/>
</dbReference>
<keyword evidence="8" id="KW-0866">Nonsense-mediated mRNA decay</keyword>
<name>A0A218XVM0_PUNGR</name>
<feature type="domain" description="PI3K/PI4K catalytic" evidence="13">
    <location>
        <begin position="2017"/>
        <end position="2357"/>
    </location>
</feature>
<feature type="compositionally biased region" description="Basic and acidic residues" evidence="12">
    <location>
        <begin position="3511"/>
        <end position="3526"/>
    </location>
</feature>
<keyword evidence="3" id="KW-0723">Serine/threonine-protein kinase</keyword>
<keyword evidence="7" id="KW-0067">ATP-binding</keyword>
<dbReference type="InterPro" id="IPR050517">
    <property type="entry name" value="DDR_Repair_Kinase"/>
</dbReference>
<dbReference type="PROSITE" id="PS50290">
    <property type="entry name" value="PI3_4_KINASE_3"/>
    <property type="match status" value="1"/>
</dbReference>
<comment type="similarity">
    <text evidence="1">Belongs to the PI3/PI4-kinase family.</text>
</comment>
<dbReference type="Gene3D" id="3.30.1010.10">
    <property type="entry name" value="Phosphatidylinositol 3-kinase Catalytic Subunit, Chain A, domain 4"/>
    <property type="match status" value="1"/>
</dbReference>
<dbReference type="InterPro" id="IPR031559">
    <property type="entry name" value="SMG1"/>
</dbReference>
<comment type="catalytic activity">
    <reaction evidence="10">
        <text>L-seryl-[protein] + ATP = O-phospho-L-seryl-[protein] + ADP + H(+)</text>
        <dbReference type="Rhea" id="RHEA:17989"/>
        <dbReference type="Rhea" id="RHEA-COMP:9863"/>
        <dbReference type="Rhea" id="RHEA-COMP:11604"/>
        <dbReference type="ChEBI" id="CHEBI:15378"/>
        <dbReference type="ChEBI" id="CHEBI:29999"/>
        <dbReference type="ChEBI" id="CHEBI:30616"/>
        <dbReference type="ChEBI" id="CHEBI:83421"/>
        <dbReference type="ChEBI" id="CHEBI:456216"/>
        <dbReference type="EC" id="2.7.11.1"/>
    </reaction>
</comment>
<dbReference type="SUPFAM" id="SSF48371">
    <property type="entry name" value="ARM repeat"/>
    <property type="match status" value="1"/>
</dbReference>
<reference evidence="16" key="1">
    <citation type="journal article" date="2017" name="Plant J.">
        <title>The pomegranate (Punica granatum L.) genome and the genomics of punicalagin biosynthesis.</title>
        <authorList>
            <person name="Qin G."/>
            <person name="Xu C."/>
            <person name="Ming R."/>
            <person name="Tang H."/>
            <person name="Guyot R."/>
            <person name="Kramer E.M."/>
            <person name="Hu Y."/>
            <person name="Yi X."/>
            <person name="Qi Y."/>
            <person name="Xu X."/>
            <person name="Gao Z."/>
            <person name="Pan H."/>
            <person name="Jian J."/>
            <person name="Tian Y."/>
            <person name="Yue Z."/>
            <person name="Xu Y."/>
        </authorList>
    </citation>
    <scope>NUCLEOTIDE SEQUENCE [LARGE SCALE GENOMIC DNA]</scope>
    <source>
        <strain evidence="16">cv. Dabenzi</strain>
    </source>
</reference>